<evidence type="ECO:0000256" key="10">
    <source>
        <dbReference type="ARBA" id="ARBA00049244"/>
    </source>
</evidence>
<gene>
    <name evidence="13" type="ORF">A3A20_02625</name>
</gene>
<keyword evidence="7" id="KW-0239">DNA-directed DNA polymerase</keyword>
<feature type="domain" description="5'-3' exonuclease" evidence="11">
    <location>
        <begin position="1"/>
        <end position="271"/>
    </location>
</feature>
<dbReference type="Gene3D" id="3.40.50.1010">
    <property type="entry name" value="5'-nuclease"/>
    <property type="match status" value="1"/>
</dbReference>
<dbReference type="STRING" id="1802557.A3A20_02625"/>
<sequence>MKTFLLIDANSIIHRCFHALPELTTPKGEPIQAVYGLASVFLKISREDPPDYAVAAFDRKEKTFRAEMFKEYKAHRPPTPVELISQIKKSYEFFDVFNIRTLNLAGFEADDIIGTLAEKFKREDDLRIIILSGDLDNLQLIDENVFVRTFLKGVSETILYDEKGVEERYGLKPGQLSDYKGLVGDASDNIPGVPGVGPKTALPIIKTYDTLENFYGKAKKMKFDPVSSSREEKLYKKLLEFEKQALQSRDLAVIKRDIPIELGPLKEFSWIKPDSVKLREYFQELGFKTLVKRVDDKPQMATDTGRIATDIPGNAVFFKDADAALKTEKSVTESKDALKIGFGIKSILKAFKSQERNFSPPYFDLGIAYWLIDPDLKKYDVENLSKRGDWPLLYSSARKKLKEYELENIFENMEMPFIDVLSEMELRGIGIDVEYLKKLSRETEVKIRELEDGVYKVAGLKFNLNSPQQLGEVLFKKMGIGVKGIKKTKKGNLSTAFENLETLKEAHPIISLILKYREFFKLRSTYIEPLIRLVGDDGRIRTTYVQTGTATGRLSSQEPNLQNIPIGSEWAVKLRNAFVADNGFSFVSFDYSQIELRILASLSGDERMLEVFKRGEDIHTATAAGIFNVPPEKVTAEMRRAAKTLNFGIIYGMGAVSFSETSGLSREDARRFIDEYFEKFPAVKNWQEKVKEEARTFGFVKNPNGRRRWLFGAVSANRGVAAEGERIAINMPVQSLDADIMKLAMIKLYKELGLRKWRDESVRMLLTIHDELLFEISDDIIKEAIPLIRDIMESIYKFSVPLKVDVAVGKRWGEMGK</sequence>
<comment type="caution">
    <text evidence="13">The sequence shown here is derived from an EMBL/GenBank/DDBJ whole genome shotgun (WGS) entry which is preliminary data.</text>
</comment>
<dbReference type="GO" id="GO:0006302">
    <property type="term" value="P:double-strand break repair"/>
    <property type="evidence" value="ECO:0007669"/>
    <property type="project" value="TreeGrafter"/>
</dbReference>
<dbReference type="FunFam" id="1.20.1060.10:FF:000001">
    <property type="entry name" value="DNA polymerase I"/>
    <property type="match status" value="1"/>
</dbReference>
<dbReference type="Pfam" id="PF00476">
    <property type="entry name" value="DNA_pol_A"/>
    <property type="match status" value="1"/>
</dbReference>
<evidence type="ECO:0000256" key="5">
    <source>
        <dbReference type="ARBA" id="ARBA00022705"/>
    </source>
</evidence>
<dbReference type="InterPro" id="IPR001098">
    <property type="entry name" value="DNA-dir_DNA_pol_A_palm_dom"/>
</dbReference>
<dbReference type="Gene3D" id="3.30.420.10">
    <property type="entry name" value="Ribonuclease H-like superfamily/Ribonuclease H"/>
    <property type="match status" value="2"/>
</dbReference>
<evidence type="ECO:0000256" key="2">
    <source>
        <dbReference type="ARBA" id="ARBA00012417"/>
    </source>
</evidence>
<evidence type="ECO:0000259" key="12">
    <source>
        <dbReference type="SMART" id="SM00482"/>
    </source>
</evidence>
<dbReference type="InterPro" id="IPR008918">
    <property type="entry name" value="HhH2"/>
</dbReference>
<keyword evidence="9" id="KW-0234">DNA repair</keyword>
<dbReference type="GO" id="GO:0003677">
    <property type="term" value="F:DNA binding"/>
    <property type="evidence" value="ECO:0007669"/>
    <property type="project" value="UniProtKB-KW"/>
</dbReference>
<dbReference type="InterPro" id="IPR020046">
    <property type="entry name" value="5-3_exonucl_a-hlix_arch_N"/>
</dbReference>
<dbReference type="GO" id="GO:0008409">
    <property type="term" value="F:5'-3' exonuclease activity"/>
    <property type="evidence" value="ECO:0007669"/>
    <property type="project" value="InterPro"/>
</dbReference>
<dbReference type="GO" id="GO:0006261">
    <property type="term" value="P:DNA-templated DNA replication"/>
    <property type="evidence" value="ECO:0007669"/>
    <property type="project" value="InterPro"/>
</dbReference>
<dbReference type="CDD" id="cd08637">
    <property type="entry name" value="DNA_pol_A_pol_I_C"/>
    <property type="match status" value="1"/>
</dbReference>
<dbReference type="Pfam" id="PF01367">
    <property type="entry name" value="5_3_exonuc"/>
    <property type="match status" value="1"/>
</dbReference>
<keyword evidence="6" id="KW-0227">DNA damage</keyword>
<dbReference type="PANTHER" id="PTHR10133">
    <property type="entry name" value="DNA POLYMERASE I"/>
    <property type="match status" value="1"/>
</dbReference>
<dbReference type="CDD" id="cd09859">
    <property type="entry name" value="PIN_53EXO"/>
    <property type="match status" value="1"/>
</dbReference>
<dbReference type="PANTHER" id="PTHR10133:SF27">
    <property type="entry name" value="DNA POLYMERASE NU"/>
    <property type="match status" value="1"/>
</dbReference>
<dbReference type="InterPro" id="IPR012337">
    <property type="entry name" value="RNaseH-like_sf"/>
</dbReference>
<dbReference type="Gene3D" id="1.20.1060.10">
    <property type="entry name" value="Taq DNA Polymerase, Chain T, domain 4"/>
    <property type="match status" value="1"/>
</dbReference>
<dbReference type="SMART" id="SM00279">
    <property type="entry name" value="HhH2"/>
    <property type="match status" value="1"/>
</dbReference>
<dbReference type="SUPFAM" id="SSF53098">
    <property type="entry name" value="Ribonuclease H-like"/>
    <property type="match status" value="1"/>
</dbReference>
<dbReference type="Pfam" id="PF02739">
    <property type="entry name" value="5_3_exonuc_N"/>
    <property type="match status" value="1"/>
</dbReference>
<evidence type="ECO:0000256" key="1">
    <source>
        <dbReference type="ARBA" id="ARBA00007705"/>
    </source>
</evidence>
<dbReference type="EMBL" id="MGIR01000002">
    <property type="protein sequence ID" value="OGM91443.1"/>
    <property type="molecule type" value="Genomic_DNA"/>
</dbReference>
<dbReference type="GO" id="GO:0003887">
    <property type="term" value="F:DNA-directed DNA polymerase activity"/>
    <property type="evidence" value="ECO:0007669"/>
    <property type="project" value="UniProtKB-KW"/>
</dbReference>
<evidence type="ECO:0000256" key="7">
    <source>
        <dbReference type="ARBA" id="ARBA00022932"/>
    </source>
</evidence>
<dbReference type="InterPro" id="IPR036397">
    <property type="entry name" value="RNaseH_sf"/>
</dbReference>
<dbReference type="EC" id="2.7.7.7" evidence="2"/>
<organism evidence="13 14">
    <name type="scientific">Candidatus Wolfebacteria bacterium RIFCSPLOWO2_01_FULL_45_19</name>
    <dbReference type="NCBI Taxonomy" id="1802557"/>
    <lineage>
        <taxon>Bacteria</taxon>
        <taxon>Candidatus Wolfeibacteriota</taxon>
    </lineage>
</organism>
<dbReference type="SMART" id="SM00482">
    <property type="entry name" value="POLAc"/>
    <property type="match status" value="1"/>
</dbReference>
<dbReference type="InterPro" id="IPR029060">
    <property type="entry name" value="PIN-like_dom_sf"/>
</dbReference>
<dbReference type="InterPro" id="IPR043502">
    <property type="entry name" value="DNA/RNA_pol_sf"/>
</dbReference>
<dbReference type="PRINTS" id="PR00868">
    <property type="entry name" value="DNAPOLI"/>
</dbReference>
<feature type="domain" description="DNA-directed DNA polymerase family A palm" evidence="12">
    <location>
        <begin position="573"/>
        <end position="780"/>
    </location>
</feature>
<evidence type="ECO:0000256" key="9">
    <source>
        <dbReference type="ARBA" id="ARBA00023204"/>
    </source>
</evidence>
<evidence type="ECO:0000313" key="14">
    <source>
        <dbReference type="Proteomes" id="UP000178946"/>
    </source>
</evidence>
<evidence type="ECO:0000256" key="4">
    <source>
        <dbReference type="ARBA" id="ARBA00022695"/>
    </source>
</evidence>
<dbReference type="InterPro" id="IPR002421">
    <property type="entry name" value="5-3_exonuclease"/>
</dbReference>
<dbReference type="Proteomes" id="UP000178946">
    <property type="component" value="Unassembled WGS sequence"/>
</dbReference>
<dbReference type="InterPro" id="IPR002298">
    <property type="entry name" value="DNA_polymerase_A"/>
</dbReference>
<proteinExistence type="inferred from homology"/>
<name>A0A1F8DS34_9BACT</name>
<dbReference type="SUPFAM" id="SSF47807">
    <property type="entry name" value="5' to 3' exonuclease, C-terminal subdomain"/>
    <property type="match status" value="1"/>
</dbReference>
<dbReference type="InterPro" id="IPR020045">
    <property type="entry name" value="DNA_polI_H3TH"/>
</dbReference>
<keyword evidence="4" id="KW-0548">Nucleotidyltransferase</keyword>
<keyword evidence="5" id="KW-0235">DNA replication</keyword>
<protein>
    <recommendedName>
        <fullName evidence="2">DNA-directed DNA polymerase</fullName>
        <ecNumber evidence="2">2.7.7.7</ecNumber>
    </recommendedName>
</protein>
<evidence type="ECO:0000256" key="8">
    <source>
        <dbReference type="ARBA" id="ARBA00023125"/>
    </source>
</evidence>
<dbReference type="Gene3D" id="1.10.150.20">
    <property type="entry name" value="5' to 3' exonuclease, C-terminal subdomain"/>
    <property type="match status" value="2"/>
</dbReference>
<dbReference type="FunFam" id="1.10.150.20:FF:000003">
    <property type="entry name" value="DNA polymerase I"/>
    <property type="match status" value="1"/>
</dbReference>
<comment type="catalytic activity">
    <reaction evidence="10">
        <text>DNA(n) + a 2'-deoxyribonucleoside 5'-triphosphate = DNA(n+1) + diphosphate</text>
        <dbReference type="Rhea" id="RHEA:22508"/>
        <dbReference type="Rhea" id="RHEA-COMP:17339"/>
        <dbReference type="Rhea" id="RHEA-COMP:17340"/>
        <dbReference type="ChEBI" id="CHEBI:33019"/>
        <dbReference type="ChEBI" id="CHEBI:61560"/>
        <dbReference type="ChEBI" id="CHEBI:173112"/>
        <dbReference type="EC" id="2.7.7.7"/>
    </reaction>
</comment>
<dbReference type="InterPro" id="IPR036279">
    <property type="entry name" value="5-3_exonuclease_C_sf"/>
</dbReference>
<evidence type="ECO:0000256" key="6">
    <source>
        <dbReference type="ARBA" id="ARBA00022763"/>
    </source>
</evidence>
<dbReference type="FunFam" id="1.10.150.20:FF:000002">
    <property type="entry name" value="DNA polymerase I"/>
    <property type="match status" value="1"/>
</dbReference>
<dbReference type="SUPFAM" id="SSF88723">
    <property type="entry name" value="PIN domain-like"/>
    <property type="match status" value="1"/>
</dbReference>
<keyword evidence="3" id="KW-0808">Transferase</keyword>
<evidence type="ECO:0000256" key="3">
    <source>
        <dbReference type="ARBA" id="ARBA00022679"/>
    </source>
</evidence>
<dbReference type="SUPFAM" id="SSF56672">
    <property type="entry name" value="DNA/RNA polymerases"/>
    <property type="match status" value="1"/>
</dbReference>
<evidence type="ECO:0000259" key="11">
    <source>
        <dbReference type="SMART" id="SM00475"/>
    </source>
</evidence>
<comment type="similarity">
    <text evidence="1">Belongs to the DNA polymerase type-A family.</text>
</comment>
<accession>A0A1F8DS34</accession>
<dbReference type="CDD" id="cd09898">
    <property type="entry name" value="H3TH_53EXO"/>
    <property type="match status" value="1"/>
</dbReference>
<dbReference type="Gene3D" id="3.30.70.370">
    <property type="match status" value="1"/>
</dbReference>
<keyword evidence="8" id="KW-0238">DNA-binding</keyword>
<dbReference type="AlphaFoldDB" id="A0A1F8DS34"/>
<dbReference type="SMART" id="SM00475">
    <property type="entry name" value="53EXOc"/>
    <property type="match status" value="1"/>
</dbReference>
<reference evidence="13 14" key="1">
    <citation type="journal article" date="2016" name="Nat. Commun.">
        <title>Thousands of microbial genomes shed light on interconnected biogeochemical processes in an aquifer system.</title>
        <authorList>
            <person name="Anantharaman K."/>
            <person name="Brown C.T."/>
            <person name="Hug L.A."/>
            <person name="Sharon I."/>
            <person name="Castelle C.J."/>
            <person name="Probst A.J."/>
            <person name="Thomas B.C."/>
            <person name="Singh A."/>
            <person name="Wilkins M.J."/>
            <person name="Karaoz U."/>
            <person name="Brodie E.L."/>
            <person name="Williams K.H."/>
            <person name="Hubbard S.S."/>
            <person name="Banfield J.F."/>
        </authorList>
    </citation>
    <scope>NUCLEOTIDE SEQUENCE [LARGE SCALE GENOMIC DNA]</scope>
</reference>
<evidence type="ECO:0000313" key="13">
    <source>
        <dbReference type="EMBL" id="OGM91443.1"/>
    </source>
</evidence>